<gene>
    <name evidence="1" type="ORF">BDR25DRAFT_254743</name>
</gene>
<accession>A0ACB6R5V7</accession>
<sequence length="198" mass="22356">MTSETTTNAPAQNVSNIDCDVVDTDNQLPPLPNPLPKEHPQFLHCMPPNEPTYRDFSLFLAGSIEMGNAIRWQQHMANILRDLPITITNPRRGHWDKNARPLPTDKTFRAQVEWELNAMTKATVICFFFDKNTKSPVTLLELGLWASSGKIVVCCPDGFWKGGNVDIVCERYKVPCVKTFEALVPEVKKMLKVKGMDI</sequence>
<name>A0ACB6R5V7_9PLEO</name>
<evidence type="ECO:0000313" key="2">
    <source>
        <dbReference type="Proteomes" id="UP000799755"/>
    </source>
</evidence>
<protein>
    <submittedName>
        <fullName evidence="1">Uncharacterized protein</fullName>
    </submittedName>
</protein>
<dbReference type="EMBL" id="MU003497">
    <property type="protein sequence ID" value="KAF2474536.1"/>
    <property type="molecule type" value="Genomic_DNA"/>
</dbReference>
<evidence type="ECO:0000313" key="1">
    <source>
        <dbReference type="EMBL" id="KAF2474536.1"/>
    </source>
</evidence>
<proteinExistence type="predicted"/>
<organism evidence="1 2">
    <name type="scientific">Lindgomyces ingoldianus</name>
    <dbReference type="NCBI Taxonomy" id="673940"/>
    <lineage>
        <taxon>Eukaryota</taxon>
        <taxon>Fungi</taxon>
        <taxon>Dikarya</taxon>
        <taxon>Ascomycota</taxon>
        <taxon>Pezizomycotina</taxon>
        <taxon>Dothideomycetes</taxon>
        <taxon>Pleosporomycetidae</taxon>
        <taxon>Pleosporales</taxon>
        <taxon>Lindgomycetaceae</taxon>
        <taxon>Lindgomyces</taxon>
    </lineage>
</organism>
<keyword evidence="2" id="KW-1185">Reference proteome</keyword>
<dbReference type="Proteomes" id="UP000799755">
    <property type="component" value="Unassembled WGS sequence"/>
</dbReference>
<reference evidence="1" key="1">
    <citation type="journal article" date="2020" name="Stud. Mycol.">
        <title>101 Dothideomycetes genomes: a test case for predicting lifestyles and emergence of pathogens.</title>
        <authorList>
            <person name="Haridas S."/>
            <person name="Albert R."/>
            <person name="Binder M."/>
            <person name="Bloem J."/>
            <person name="Labutti K."/>
            <person name="Salamov A."/>
            <person name="Andreopoulos B."/>
            <person name="Baker S."/>
            <person name="Barry K."/>
            <person name="Bills G."/>
            <person name="Bluhm B."/>
            <person name="Cannon C."/>
            <person name="Castanera R."/>
            <person name="Culley D."/>
            <person name="Daum C."/>
            <person name="Ezra D."/>
            <person name="Gonzalez J."/>
            <person name="Henrissat B."/>
            <person name="Kuo A."/>
            <person name="Liang C."/>
            <person name="Lipzen A."/>
            <person name="Lutzoni F."/>
            <person name="Magnuson J."/>
            <person name="Mondo S."/>
            <person name="Nolan M."/>
            <person name="Ohm R."/>
            <person name="Pangilinan J."/>
            <person name="Park H.-J."/>
            <person name="Ramirez L."/>
            <person name="Alfaro M."/>
            <person name="Sun H."/>
            <person name="Tritt A."/>
            <person name="Yoshinaga Y."/>
            <person name="Zwiers L.-H."/>
            <person name="Turgeon B."/>
            <person name="Goodwin S."/>
            <person name="Spatafora J."/>
            <person name="Crous P."/>
            <person name="Grigoriev I."/>
        </authorList>
    </citation>
    <scope>NUCLEOTIDE SEQUENCE</scope>
    <source>
        <strain evidence="1">ATCC 200398</strain>
    </source>
</reference>
<comment type="caution">
    <text evidence="1">The sequence shown here is derived from an EMBL/GenBank/DDBJ whole genome shotgun (WGS) entry which is preliminary data.</text>
</comment>